<accession>A0ACC1NYF3</accession>
<evidence type="ECO:0000313" key="1">
    <source>
        <dbReference type="EMBL" id="KAJ2984178.1"/>
    </source>
</evidence>
<keyword evidence="2" id="KW-1185">Reference proteome</keyword>
<gene>
    <name evidence="1" type="ORF">NUW58_g6129</name>
</gene>
<organism evidence="1 2">
    <name type="scientific">Xylaria curta</name>
    <dbReference type="NCBI Taxonomy" id="42375"/>
    <lineage>
        <taxon>Eukaryota</taxon>
        <taxon>Fungi</taxon>
        <taxon>Dikarya</taxon>
        <taxon>Ascomycota</taxon>
        <taxon>Pezizomycotina</taxon>
        <taxon>Sordariomycetes</taxon>
        <taxon>Xylariomycetidae</taxon>
        <taxon>Xylariales</taxon>
        <taxon>Xylariaceae</taxon>
        <taxon>Xylaria</taxon>
    </lineage>
</organism>
<reference evidence="1" key="1">
    <citation type="submission" date="2022-10" db="EMBL/GenBank/DDBJ databases">
        <title>Genome Sequence of Xylaria curta.</title>
        <authorList>
            <person name="Buettner E."/>
        </authorList>
    </citation>
    <scope>NUCLEOTIDE SEQUENCE</scope>
    <source>
        <strain evidence="1">Babe10</strain>
    </source>
</reference>
<dbReference type="Proteomes" id="UP001143856">
    <property type="component" value="Unassembled WGS sequence"/>
</dbReference>
<comment type="caution">
    <text evidence="1">The sequence shown here is derived from an EMBL/GenBank/DDBJ whole genome shotgun (WGS) entry which is preliminary data.</text>
</comment>
<dbReference type="EMBL" id="JAPDGR010001322">
    <property type="protein sequence ID" value="KAJ2984178.1"/>
    <property type="molecule type" value="Genomic_DNA"/>
</dbReference>
<evidence type="ECO:0000313" key="2">
    <source>
        <dbReference type="Proteomes" id="UP001143856"/>
    </source>
</evidence>
<sequence length="374" mass="40462">MYCLVAPARYVWPASSTECGDPAVPKAQAGSLMPGVSNATIPSDRLLMQLQALFGKASNSVLSEPGFSAQGRVRVWFSREIRQRGTFGATARRAPYEEVIERLTAVRGLGLWSAEMFACFGLKRIDVFSLGDLGVQRGMAAFVGRDVAKLKSKGGKFKYMSEADMTALSDQFKPYRSLFMWYMWRVEETDLIMRPHSGVLALSLSSAIPAVQAASLAEICTVDYIRGALPIEDLGLAVTLDTSSVSVALTTNRTAASNWYPTTVVDYCTVTFAYSHHGLNNDTVRVSYLVPSPDKFTKRYLSTGGGGLAINSGTQYTPSGIIVGAVAGITDGGFGSFNTQFDKAFLIANGTVNWQATYMFGYQARVTALLAGRE</sequence>
<protein>
    <submittedName>
        <fullName evidence="1">Uncharacterized protein</fullName>
    </submittedName>
</protein>
<name>A0ACC1NYF3_9PEZI</name>
<proteinExistence type="predicted"/>